<gene>
    <name evidence="4" type="ORF">GRI55_08160</name>
    <name evidence="3" type="ORF">QOZ97_000749</name>
</gene>
<name>A0A6I4UD88_9SPHN</name>
<organism evidence="4 5">
    <name type="scientific">Qipengyuania citrea</name>
    <dbReference type="NCBI Taxonomy" id="225971"/>
    <lineage>
        <taxon>Bacteria</taxon>
        <taxon>Pseudomonadati</taxon>
        <taxon>Pseudomonadota</taxon>
        <taxon>Alphaproteobacteria</taxon>
        <taxon>Sphingomonadales</taxon>
        <taxon>Erythrobacteraceae</taxon>
        <taxon>Qipengyuania</taxon>
    </lineage>
</organism>
<evidence type="ECO:0000256" key="2">
    <source>
        <dbReference type="SAM" id="MobiDB-lite"/>
    </source>
</evidence>
<dbReference type="RefSeq" id="WP_160766785.1">
    <property type="nucleotide sequence ID" value="NZ_JAUSWK010000001.1"/>
</dbReference>
<dbReference type="InterPro" id="IPR011990">
    <property type="entry name" value="TPR-like_helical_dom_sf"/>
</dbReference>
<accession>A0A6I4UD88</accession>
<comment type="caution">
    <text evidence="4">The sequence shown here is derived from an EMBL/GenBank/DDBJ whole genome shotgun (WGS) entry which is preliminary data.</text>
</comment>
<dbReference type="AlphaFoldDB" id="A0A6I4UD88"/>
<reference evidence="3 6" key="2">
    <citation type="submission" date="2023-07" db="EMBL/GenBank/DDBJ databases">
        <title>Genomic Encyclopedia of Type Strains, Phase IV (KMG-IV): sequencing the most valuable type-strain genomes for metagenomic binning, comparative biology and taxonomic classification.</title>
        <authorList>
            <person name="Goeker M."/>
        </authorList>
    </citation>
    <scope>NUCLEOTIDE SEQUENCE [LARGE SCALE GENOMIC DNA]</scope>
    <source>
        <strain evidence="3 6">DSM 14432</strain>
    </source>
</reference>
<feature type="coiled-coil region" evidence="1">
    <location>
        <begin position="219"/>
        <end position="246"/>
    </location>
</feature>
<dbReference type="EMBL" id="WTYG01000002">
    <property type="protein sequence ID" value="MXP35747.1"/>
    <property type="molecule type" value="Genomic_DNA"/>
</dbReference>
<reference evidence="4 5" key="1">
    <citation type="submission" date="2019-12" db="EMBL/GenBank/DDBJ databases">
        <title>Genomic-based taxomic classification of the family Erythrobacteraceae.</title>
        <authorList>
            <person name="Xu L."/>
        </authorList>
    </citation>
    <scope>NUCLEOTIDE SEQUENCE [LARGE SCALE GENOMIC DNA]</scope>
    <source>
        <strain evidence="4 5">CGMCC 1.8703</strain>
    </source>
</reference>
<dbReference type="SUPFAM" id="SSF81901">
    <property type="entry name" value="HCP-like"/>
    <property type="match status" value="1"/>
</dbReference>
<dbReference type="Gene3D" id="1.25.40.10">
    <property type="entry name" value="Tetratricopeptide repeat domain"/>
    <property type="match status" value="1"/>
</dbReference>
<evidence type="ECO:0000313" key="4">
    <source>
        <dbReference type="EMBL" id="MXP35747.1"/>
    </source>
</evidence>
<dbReference type="PANTHER" id="PTHR13891:SF1">
    <property type="entry name" value="CYTOCHROME C OXIDASE ASSEMBLY FACTOR 7"/>
    <property type="match status" value="1"/>
</dbReference>
<evidence type="ECO:0000313" key="6">
    <source>
        <dbReference type="Proteomes" id="UP001238601"/>
    </source>
</evidence>
<sequence length="399" mass="43720">MDHEQGAGHIFRTFFSLVQSGRMDGASSRLLNFVLVAGLACGSSAAKASEEPEIAQAIADCEQKVSVACGTVGLAYSDPANDQYDIFLSLRFLQEACRGNHAASCGRLALVYLEGSEDIEADRATAGRFAIKGCSLFDKTACEVAETVFAEASSDQFDAEKALRYRRVNCDQGGWRSCEDLARIYYNLGEFAPAEQVAAKACDPPHAEQRSVCEFAASLRQRRQEIEQALTERHEAQRRRLAERERASQVVHSFLGQGKYDSAIYAAIYHSRQLADARTALEATLEAGALGSVYKDHLYVLDYWFPSGRLNAAVNAEIARRSRGDDCGIYNCTNMPGASSRRWAAGAGRTAASRSSSSSASSFQPARMKSAAEISRETRNRYRTAHCTMNNNANRYLCN</sequence>
<evidence type="ECO:0000256" key="1">
    <source>
        <dbReference type="SAM" id="Coils"/>
    </source>
</evidence>
<proteinExistence type="predicted"/>
<dbReference type="GeneID" id="93685597"/>
<evidence type="ECO:0000313" key="5">
    <source>
        <dbReference type="Proteomes" id="UP000439914"/>
    </source>
</evidence>
<dbReference type="EMBL" id="JAUSWK010000001">
    <property type="protein sequence ID" value="MDQ0565239.1"/>
    <property type="molecule type" value="Genomic_DNA"/>
</dbReference>
<evidence type="ECO:0000313" key="3">
    <source>
        <dbReference type="EMBL" id="MDQ0565239.1"/>
    </source>
</evidence>
<feature type="region of interest" description="Disordered" evidence="2">
    <location>
        <begin position="353"/>
        <end position="375"/>
    </location>
</feature>
<dbReference type="Proteomes" id="UP001238601">
    <property type="component" value="Unassembled WGS sequence"/>
</dbReference>
<feature type="compositionally biased region" description="Low complexity" evidence="2">
    <location>
        <begin position="353"/>
        <end position="362"/>
    </location>
</feature>
<keyword evidence="6" id="KW-1185">Reference proteome</keyword>
<protein>
    <submittedName>
        <fullName evidence="4">Sel1 repeat family protein</fullName>
    </submittedName>
</protein>
<dbReference type="InterPro" id="IPR040239">
    <property type="entry name" value="HcpB-like"/>
</dbReference>
<keyword evidence="1" id="KW-0175">Coiled coil</keyword>
<dbReference type="PANTHER" id="PTHR13891">
    <property type="entry name" value="CYTOCHROME C OXIDASE ASSEMBLY FACTOR 7"/>
    <property type="match status" value="1"/>
</dbReference>
<dbReference type="Proteomes" id="UP000439914">
    <property type="component" value="Unassembled WGS sequence"/>
</dbReference>